<gene>
    <name evidence="2" type="ORF">BAU07_10970</name>
</gene>
<evidence type="ECO:0000313" key="2">
    <source>
        <dbReference type="EMBL" id="ANN77558.1"/>
    </source>
</evidence>
<dbReference type="Proteomes" id="UP000091926">
    <property type="component" value="Chromosome"/>
</dbReference>
<dbReference type="STRING" id="463014.BAU07_10970"/>
<proteinExistence type="predicted"/>
<protein>
    <submittedName>
        <fullName evidence="2">Uncharacterized protein</fullName>
    </submittedName>
</protein>
<name>A0A193GD59_9BORD</name>
<accession>A0A193GD59</accession>
<dbReference type="KEGG" id="bfz:BAU07_10970"/>
<dbReference type="EMBL" id="CP016172">
    <property type="protein sequence ID" value="ANN77558.1"/>
    <property type="molecule type" value="Genomic_DNA"/>
</dbReference>
<sequence>MPHILHDSASTSIPLEPTMEIRSHHPATSYQAATPPQDRSGQAHAAEDTQMPSSLTQWGQALQSPAPLERAFVATIFTGIGP</sequence>
<evidence type="ECO:0000256" key="1">
    <source>
        <dbReference type="SAM" id="MobiDB-lite"/>
    </source>
</evidence>
<feature type="region of interest" description="Disordered" evidence="1">
    <location>
        <begin position="26"/>
        <end position="54"/>
    </location>
</feature>
<dbReference type="RefSeq" id="WP_066657313.1">
    <property type="nucleotide sequence ID" value="NZ_CP016172.1"/>
</dbReference>
<reference evidence="2 3" key="1">
    <citation type="submission" date="2016-06" db="EMBL/GenBank/DDBJ databases">
        <title>Complete genome sequences of Bordetella bronchialis and Bordetella flabilis.</title>
        <authorList>
            <person name="LiPuma J.J."/>
            <person name="Spilker T."/>
        </authorList>
    </citation>
    <scope>NUCLEOTIDE SEQUENCE [LARGE SCALE GENOMIC DNA]</scope>
    <source>
        <strain evidence="2 3">AU10664</strain>
    </source>
</reference>
<keyword evidence="3" id="KW-1185">Reference proteome</keyword>
<evidence type="ECO:0000313" key="3">
    <source>
        <dbReference type="Proteomes" id="UP000091926"/>
    </source>
</evidence>
<feature type="compositionally biased region" description="Polar residues" evidence="1">
    <location>
        <begin position="26"/>
        <end position="40"/>
    </location>
</feature>
<dbReference type="AlphaFoldDB" id="A0A193GD59"/>
<organism evidence="2 3">
    <name type="scientific">Bordetella flabilis</name>
    <dbReference type="NCBI Taxonomy" id="463014"/>
    <lineage>
        <taxon>Bacteria</taxon>
        <taxon>Pseudomonadati</taxon>
        <taxon>Pseudomonadota</taxon>
        <taxon>Betaproteobacteria</taxon>
        <taxon>Burkholderiales</taxon>
        <taxon>Alcaligenaceae</taxon>
        <taxon>Bordetella</taxon>
    </lineage>
</organism>